<gene>
    <name evidence="1" type="ORF">orf15</name>
</gene>
<organism evidence="1">
    <name type="scientific">Cronobacter sakazakii</name>
    <name type="common">Enterobacter sakazakii</name>
    <dbReference type="NCBI Taxonomy" id="28141"/>
    <lineage>
        <taxon>Bacteria</taxon>
        <taxon>Pseudomonadati</taxon>
        <taxon>Pseudomonadota</taxon>
        <taxon>Gammaproteobacteria</taxon>
        <taxon>Enterobacterales</taxon>
        <taxon>Enterobacteriaceae</taxon>
        <taxon>Cronobacter</taxon>
    </lineage>
</organism>
<protein>
    <recommendedName>
        <fullName evidence="2">DUF4160 domain-containing protein</fullName>
    </recommendedName>
</protein>
<sequence>MGCKSRGTILVVQETDGTGCSGKRPGGTIHMPVILRIKDYRFFFYSNEGNPREPAHIHVRRGGAEAKFWLNPFTSLARNHGFTPREVAELLLLVTQHQQQLTGAWYDYFS</sequence>
<dbReference type="AlphaFoldDB" id="Q0P6Q6"/>
<dbReference type="EMBL" id="AM384990">
    <property type="protein sequence ID" value="CAL34127.1"/>
    <property type="molecule type" value="Genomic_DNA"/>
</dbReference>
<accession>Q0P6Q6</accession>
<dbReference type="InterPro" id="IPR025427">
    <property type="entry name" value="DUF4160"/>
</dbReference>
<dbReference type="Pfam" id="PF13711">
    <property type="entry name" value="DUF4160"/>
    <property type="match status" value="1"/>
</dbReference>
<evidence type="ECO:0000313" key="1">
    <source>
        <dbReference type="EMBL" id="CAL34127.1"/>
    </source>
</evidence>
<evidence type="ECO:0008006" key="2">
    <source>
        <dbReference type="Google" id="ProtNLM"/>
    </source>
</evidence>
<name>Q0P6Q6_CROSK</name>
<proteinExistence type="predicted"/>
<reference evidence="1" key="1">
    <citation type="submission" date="2006-08" db="EMBL/GenBank/DDBJ databases">
        <title>Cloning and characterization of Enterobacter sakazakii pigment genes and in situ spectroscopic analysis of the pigment.</title>
        <authorList>
            <person name="Lehner A."/>
            <person name="Grimm M."/>
            <person name="Rattei T."/>
            <person name="Ruepp A."/>
            <person name="Frishman D."/>
            <person name="Manzardo G.G.G."/>
            <person name="Stephan R."/>
        </authorList>
    </citation>
    <scope>NUCLEOTIDE SEQUENCE</scope>
</reference>